<dbReference type="PANTHER" id="PTHR21089">
    <property type="entry name" value="SHIKIMATE DEHYDROGENASE"/>
    <property type="match status" value="1"/>
</dbReference>
<keyword evidence="2" id="KW-0028">Amino-acid biosynthesis</keyword>
<feature type="domain" description="Shikimate dehydrogenase substrate binding N-terminal" evidence="3">
    <location>
        <begin position="42"/>
        <end position="123"/>
    </location>
</feature>
<proteinExistence type="predicted"/>
<dbReference type="Gene3D" id="3.40.50.720">
    <property type="entry name" value="NAD(P)-binding Rossmann-like Domain"/>
    <property type="match status" value="1"/>
</dbReference>
<evidence type="ECO:0000256" key="1">
    <source>
        <dbReference type="ARBA" id="ARBA00004871"/>
    </source>
</evidence>
<dbReference type="EMBL" id="JANLCJ010000002">
    <property type="protein sequence ID" value="MCS5733249.1"/>
    <property type="molecule type" value="Genomic_DNA"/>
</dbReference>
<keyword evidence="4" id="KW-0560">Oxidoreductase</keyword>
<dbReference type="GO" id="GO:0004764">
    <property type="term" value="F:shikimate 3-dehydrogenase (NADP+) activity"/>
    <property type="evidence" value="ECO:0007669"/>
    <property type="project" value="UniProtKB-EC"/>
</dbReference>
<dbReference type="InterPro" id="IPR022893">
    <property type="entry name" value="Shikimate_DH_fam"/>
</dbReference>
<dbReference type="InterPro" id="IPR036291">
    <property type="entry name" value="NAD(P)-bd_dom_sf"/>
</dbReference>
<dbReference type="CDD" id="cd01065">
    <property type="entry name" value="NAD_bind_Shikimate_DH"/>
    <property type="match status" value="1"/>
</dbReference>
<comment type="caution">
    <text evidence="4">The sequence shown here is derived from an EMBL/GenBank/DDBJ whole genome shotgun (WGS) entry which is preliminary data.</text>
</comment>
<evidence type="ECO:0000259" key="3">
    <source>
        <dbReference type="Pfam" id="PF08501"/>
    </source>
</evidence>
<dbReference type="Gene3D" id="3.40.50.10860">
    <property type="entry name" value="Leucine Dehydrogenase, chain A, domain 1"/>
    <property type="match status" value="1"/>
</dbReference>
<comment type="pathway">
    <text evidence="1">Metabolic intermediate biosynthesis; chorismate biosynthesis; chorismate from D-erythrose 4-phosphate and phosphoenolpyruvate: step 4/7.</text>
</comment>
<dbReference type="NCBIfam" id="NF001311">
    <property type="entry name" value="PRK00258.1-3"/>
    <property type="match status" value="1"/>
</dbReference>
<dbReference type="Proteomes" id="UP001165586">
    <property type="component" value="Unassembled WGS sequence"/>
</dbReference>
<evidence type="ECO:0000313" key="4">
    <source>
        <dbReference type="EMBL" id="MCS5733249.1"/>
    </source>
</evidence>
<dbReference type="Pfam" id="PF08501">
    <property type="entry name" value="Shikimate_dh_N"/>
    <property type="match status" value="1"/>
</dbReference>
<dbReference type="SUPFAM" id="SSF51735">
    <property type="entry name" value="NAD(P)-binding Rossmann-fold domains"/>
    <property type="match status" value="1"/>
</dbReference>
<accession>A0ABT2GZ67</accession>
<gene>
    <name evidence="4" type="ORF">N1032_05805</name>
</gene>
<reference evidence="4" key="1">
    <citation type="submission" date="2022-08" db="EMBL/GenBank/DDBJ databases">
        <authorList>
            <person name="Deng Y."/>
            <person name="Han X.-F."/>
            <person name="Zhang Y.-Q."/>
        </authorList>
    </citation>
    <scope>NUCLEOTIDE SEQUENCE</scope>
    <source>
        <strain evidence="4">CPCC 203386</strain>
    </source>
</reference>
<keyword evidence="5" id="KW-1185">Reference proteome</keyword>
<name>A0ABT2GZ67_9MICO</name>
<sequence>MSSDESFERRALDELALTDETFSADPITGDTDERHAPRRLGVLGSPIAHSKSPALHRVAYAALGLPWRYDPYEVTTDALAGFVDGLTPDWRGLSLTMPLKETVFGHLDAVDAIGRTTRSVNTVLVTHDDGRRRLEGFNTDVYGTRQALERAGIRQVTRALVVGGGATARSAVVAVAQLGAEHVDIVLRSPDKAAQAAETARAAGVSVDVVALHDPSVEWLAPDLTISTLPGGVGAAQNFAGTLASTSSALLDVSYDPWPSEFAALWQESDHPVVSGLAMLVHQAVAQLRVFVHGDPLVKLADEERITAAMLDAVGLPPTA</sequence>
<dbReference type="RefSeq" id="WP_259538063.1">
    <property type="nucleotide sequence ID" value="NZ_JANLCJ010000002.1"/>
</dbReference>
<evidence type="ECO:0000313" key="5">
    <source>
        <dbReference type="Proteomes" id="UP001165586"/>
    </source>
</evidence>
<dbReference type="InterPro" id="IPR046346">
    <property type="entry name" value="Aminoacid_DH-like_N_sf"/>
</dbReference>
<dbReference type="PANTHER" id="PTHR21089:SF1">
    <property type="entry name" value="BIFUNCTIONAL 3-DEHYDROQUINATE DEHYDRATASE_SHIKIMATE DEHYDROGENASE, CHLOROPLASTIC"/>
    <property type="match status" value="1"/>
</dbReference>
<protein>
    <submittedName>
        <fullName evidence="4">Shikimate dehydrogenase</fullName>
        <ecNumber evidence="4">1.1.1.25</ecNumber>
    </submittedName>
</protein>
<dbReference type="InterPro" id="IPR013708">
    <property type="entry name" value="Shikimate_DH-bd_N"/>
</dbReference>
<dbReference type="EC" id="1.1.1.25" evidence="4"/>
<keyword evidence="2" id="KW-0057">Aromatic amino acid biosynthesis</keyword>
<evidence type="ECO:0000256" key="2">
    <source>
        <dbReference type="ARBA" id="ARBA00023141"/>
    </source>
</evidence>
<dbReference type="SUPFAM" id="SSF53223">
    <property type="entry name" value="Aminoacid dehydrogenase-like, N-terminal domain"/>
    <property type="match status" value="1"/>
</dbReference>
<organism evidence="4 5">
    <name type="scientific">Herbiconiux daphne</name>
    <dbReference type="NCBI Taxonomy" id="2970914"/>
    <lineage>
        <taxon>Bacteria</taxon>
        <taxon>Bacillati</taxon>
        <taxon>Actinomycetota</taxon>
        <taxon>Actinomycetes</taxon>
        <taxon>Micrococcales</taxon>
        <taxon>Microbacteriaceae</taxon>
        <taxon>Herbiconiux</taxon>
    </lineage>
</organism>